<keyword evidence="6" id="KW-1185">Reference proteome</keyword>
<organism evidence="5 6">
    <name type="scientific">Pannus brasiliensis CCIBt3594</name>
    <dbReference type="NCBI Taxonomy" id="1427578"/>
    <lineage>
        <taxon>Bacteria</taxon>
        <taxon>Bacillati</taxon>
        <taxon>Cyanobacteriota</taxon>
        <taxon>Cyanophyceae</taxon>
        <taxon>Oscillatoriophycideae</taxon>
        <taxon>Chroococcales</taxon>
        <taxon>Microcystaceae</taxon>
        <taxon>Pannus</taxon>
    </lineage>
</organism>
<dbReference type="PANTHER" id="PTHR32347">
    <property type="entry name" value="EFFLUX SYSTEM COMPONENT YKNX-RELATED"/>
    <property type="match status" value="1"/>
</dbReference>
<dbReference type="Proteomes" id="UP001328733">
    <property type="component" value="Unassembled WGS sequence"/>
</dbReference>
<reference evidence="5 6" key="1">
    <citation type="submission" date="2024-01" db="EMBL/GenBank/DDBJ databases">
        <title>Genomic insights into the taxonomy and metabolism of the cyanobacterium Pannus brasiliensis CCIBt3594.</title>
        <authorList>
            <person name="Machado M."/>
            <person name="Botero N.B."/>
            <person name="Andreote A.P.D."/>
            <person name="Feitosa A.M.T."/>
            <person name="Popin R."/>
            <person name="Sivonen K."/>
            <person name="Fiore M.F."/>
        </authorList>
    </citation>
    <scope>NUCLEOTIDE SEQUENCE [LARGE SCALE GENOMIC DNA]</scope>
    <source>
        <strain evidence="5 6">CCIBt3594</strain>
    </source>
</reference>
<feature type="coiled-coil region" evidence="3">
    <location>
        <begin position="97"/>
        <end position="131"/>
    </location>
</feature>
<name>A0AAW9QYW2_9CHRO</name>
<dbReference type="Gene3D" id="2.40.30.170">
    <property type="match status" value="1"/>
</dbReference>
<feature type="coiled-coil region" evidence="3">
    <location>
        <begin position="166"/>
        <end position="193"/>
    </location>
</feature>
<protein>
    <submittedName>
        <fullName evidence="5">Efflux RND transporter periplasmic adaptor subunit</fullName>
    </submittedName>
</protein>
<dbReference type="Gene3D" id="2.40.50.100">
    <property type="match status" value="1"/>
</dbReference>
<feature type="region of interest" description="Disordered" evidence="4">
    <location>
        <begin position="425"/>
        <end position="445"/>
    </location>
</feature>
<sequence>MTSKISFKSPNRLIIALVLVGATVSGATVLYSLSRASQKPEPAPVAPAVTAPKQITALGRIEPRSEIVSVSAPMLLNSDRVAKLLVDEGDSVKTGQVLAILESRDRLEDNLRQAEEQVKVAESKLEQVRAGAKEGEIEANAANVRKLEAQWFGDRDTQQATIRRLEAQLEGDIAAQKATIAKLTAEYRNAGAEFDRNKQLYEEGAISASGFDAKRLSLETTLQQVNEAKATLERIDRTGRQQIKEAKTTLARIESTGRQQVSEARSTLNQVSEVRGVDVRAALAEVDSAKVAVKKARTELEQAYIRSPLSGRVVKVRTRVGEKISDNGIFDLAETDRMEVIAEIYQTDIRDVRVGQTATVRGSAFAGEVKGNVRLIGLQVDRQDVFSNQPGENFDRKVIPVRIALTPESSQKVAGLTNSQVTVSIDKSVESDSSRPSPSQPATNK</sequence>
<proteinExistence type="predicted"/>
<evidence type="ECO:0000256" key="3">
    <source>
        <dbReference type="SAM" id="Coils"/>
    </source>
</evidence>
<evidence type="ECO:0000256" key="4">
    <source>
        <dbReference type="SAM" id="MobiDB-lite"/>
    </source>
</evidence>
<feature type="compositionally biased region" description="Low complexity" evidence="4">
    <location>
        <begin position="434"/>
        <end position="445"/>
    </location>
</feature>
<keyword evidence="2 3" id="KW-0175">Coiled coil</keyword>
<dbReference type="EMBL" id="JBAFSM010000037">
    <property type="protein sequence ID" value="MEG3438923.1"/>
    <property type="molecule type" value="Genomic_DNA"/>
</dbReference>
<dbReference type="Gene3D" id="1.10.287.470">
    <property type="entry name" value="Helix hairpin bin"/>
    <property type="match status" value="1"/>
</dbReference>
<evidence type="ECO:0000256" key="2">
    <source>
        <dbReference type="ARBA" id="ARBA00023054"/>
    </source>
</evidence>
<gene>
    <name evidence="5" type="ORF">V0288_17480</name>
</gene>
<comment type="caution">
    <text evidence="5">The sequence shown here is derived from an EMBL/GenBank/DDBJ whole genome shotgun (WGS) entry which is preliminary data.</text>
</comment>
<dbReference type="GO" id="GO:0030313">
    <property type="term" value="C:cell envelope"/>
    <property type="evidence" value="ECO:0007669"/>
    <property type="project" value="UniProtKB-SubCell"/>
</dbReference>
<evidence type="ECO:0000313" key="6">
    <source>
        <dbReference type="Proteomes" id="UP001328733"/>
    </source>
</evidence>
<dbReference type="AlphaFoldDB" id="A0AAW9QYW2"/>
<accession>A0AAW9QYW2</accession>
<evidence type="ECO:0000256" key="1">
    <source>
        <dbReference type="ARBA" id="ARBA00004196"/>
    </source>
</evidence>
<dbReference type="RefSeq" id="WP_332866408.1">
    <property type="nucleotide sequence ID" value="NZ_JBAFSM010000037.1"/>
</dbReference>
<dbReference type="SUPFAM" id="SSF111369">
    <property type="entry name" value="HlyD-like secretion proteins"/>
    <property type="match status" value="1"/>
</dbReference>
<dbReference type="PRINTS" id="PR01490">
    <property type="entry name" value="RTXTOXIND"/>
</dbReference>
<dbReference type="NCBIfam" id="TIGR02971">
    <property type="entry name" value="heterocyst_DevB"/>
    <property type="match status" value="1"/>
</dbReference>
<evidence type="ECO:0000313" key="5">
    <source>
        <dbReference type="EMBL" id="MEG3438923.1"/>
    </source>
</evidence>
<dbReference type="InterPro" id="IPR050465">
    <property type="entry name" value="UPF0194_transport"/>
</dbReference>
<dbReference type="PANTHER" id="PTHR32347:SF27">
    <property type="entry name" value="RND EFFLUX PUMP MEMBRANE FUSION PROTEIN BARREL-SANDWICH DOMAIN-CONTAINING PROTEIN"/>
    <property type="match status" value="1"/>
</dbReference>
<dbReference type="InterPro" id="IPR014315">
    <property type="entry name" value="ABC_heterocyst_DevB"/>
</dbReference>
<comment type="subcellular location">
    <subcellularLocation>
        <location evidence="1">Cell envelope</location>
    </subcellularLocation>
</comment>